<evidence type="ECO:0000313" key="2">
    <source>
        <dbReference type="Proteomes" id="UP001497493"/>
    </source>
</evidence>
<name>A0ABP1CBM5_9GAMM</name>
<protein>
    <recommendedName>
        <fullName evidence="3">Nucleotidyltransferase family protein</fullName>
    </recommendedName>
</protein>
<organism evidence="1 2">
    <name type="scientific">Candidatus Methylocalor cossyra</name>
    <dbReference type="NCBI Taxonomy" id="3108543"/>
    <lineage>
        <taxon>Bacteria</taxon>
        <taxon>Pseudomonadati</taxon>
        <taxon>Pseudomonadota</taxon>
        <taxon>Gammaproteobacteria</taxon>
        <taxon>Methylococcales</taxon>
        <taxon>Methylococcaceae</taxon>
        <taxon>Candidatus Methylocalor</taxon>
    </lineage>
</organism>
<keyword evidence="2" id="KW-1185">Reference proteome</keyword>
<reference evidence="1 2" key="1">
    <citation type="submission" date="2024-04" db="EMBL/GenBank/DDBJ databases">
        <authorList>
            <person name="Cremers G."/>
        </authorList>
    </citation>
    <scope>NUCLEOTIDE SEQUENCE [LARGE SCALE GENOMIC DNA]</scope>
    <source>
        <strain evidence="1">MeCH1-AG</strain>
    </source>
</reference>
<dbReference type="Proteomes" id="UP001497493">
    <property type="component" value="Chromosome"/>
</dbReference>
<evidence type="ECO:0008006" key="3">
    <source>
        <dbReference type="Google" id="ProtNLM"/>
    </source>
</evidence>
<sequence length="366" mass="40853">MSPAPAIPGTYRRMLELLAEPAAMVELTEPEWDALLPLSRATRLFSRLAALAAGAGLLARLPAKVQDHMAAALRWVAHRRQKILWELYHLERALEGIETPIVVLKGAGYLLAGLRVAEGRTFADVDLLLSRESLIQAERALRDGGWQAPALDDYDQRYYRAWMHELPPLRHPERQVEVDLHHTLAPPTGRIKVDPAPLLAAAVPLAGSRFWVPGPADMVLHSALHLFYGGEFDHGLRDLSDLDLLMREFGARDPGFWPALVDRATALGLGRPLAYALRYTQRLFRTPVPEPIVARADRLGPPKPLRRVMDALFETALTPRNPAAVEGASAQARRLLWIRSHWLKMPPGLLLSHALHKIRKGKKARL</sequence>
<dbReference type="EMBL" id="OZ026884">
    <property type="protein sequence ID" value="CAL1241659.1"/>
    <property type="molecule type" value="Genomic_DNA"/>
</dbReference>
<accession>A0ABP1CBM5</accession>
<dbReference type="InterPro" id="IPR039498">
    <property type="entry name" value="NTP_transf_5"/>
</dbReference>
<evidence type="ECO:0000313" key="1">
    <source>
        <dbReference type="EMBL" id="CAL1241659.1"/>
    </source>
</evidence>
<dbReference type="RefSeq" id="WP_348758162.1">
    <property type="nucleotide sequence ID" value="NZ_OZ026884.1"/>
</dbReference>
<proteinExistence type="predicted"/>
<dbReference type="Pfam" id="PF14907">
    <property type="entry name" value="NTP_transf_5"/>
    <property type="match status" value="1"/>
</dbReference>
<gene>
    <name evidence="1" type="ORF">MECH1_V1_2883</name>
</gene>